<sequence>MPLPLLRVRTKPAKRYQSSLPITHKLLANKSNEQSNHLSNLENLNKYSNDNDLSDSEQYSNKSNELDQYSSETYQYSSESDKDVDWEISEEEYFLDNYENYLHDNDNDLTNSDNNNTAEEIEQINERQLLRADSLVLYHGLPEHLRSNNRKTREMGIELWLVEGQEYLIIPENITSINVWLKNLNRLAEYEYFVTEILYSFNGWWHIRDLIKKHKAPYEYIPIPPLPPRPMPIKK</sequence>
<dbReference type="AlphaFoldDB" id="A0A9N9IPF2"/>
<dbReference type="Proteomes" id="UP000789405">
    <property type="component" value="Unassembled WGS sequence"/>
</dbReference>
<name>A0A9N9IPF2_9GLOM</name>
<comment type="caution">
    <text evidence="2">The sequence shown here is derived from an EMBL/GenBank/DDBJ whole genome shotgun (WGS) entry which is preliminary data.</text>
</comment>
<organism evidence="2 3">
    <name type="scientific">Dentiscutata erythropus</name>
    <dbReference type="NCBI Taxonomy" id="1348616"/>
    <lineage>
        <taxon>Eukaryota</taxon>
        <taxon>Fungi</taxon>
        <taxon>Fungi incertae sedis</taxon>
        <taxon>Mucoromycota</taxon>
        <taxon>Glomeromycotina</taxon>
        <taxon>Glomeromycetes</taxon>
        <taxon>Diversisporales</taxon>
        <taxon>Gigasporaceae</taxon>
        <taxon>Dentiscutata</taxon>
    </lineage>
</organism>
<feature type="non-terminal residue" evidence="2">
    <location>
        <position position="1"/>
    </location>
</feature>
<keyword evidence="3" id="KW-1185">Reference proteome</keyword>
<evidence type="ECO:0000256" key="1">
    <source>
        <dbReference type="SAM" id="MobiDB-lite"/>
    </source>
</evidence>
<feature type="compositionally biased region" description="Polar residues" evidence="1">
    <location>
        <begin position="43"/>
        <end position="67"/>
    </location>
</feature>
<feature type="compositionally biased region" description="Low complexity" evidence="1">
    <location>
        <begin position="68"/>
        <end position="78"/>
    </location>
</feature>
<reference evidence="2" key="1">
    <citation type="submission" date="2021-06" db="EMBL/GenBank/DDBJ databases">
        <authorList>
            <person name="Kallberg Y."/>
            <person name="Tangrot J."/>
            <person name="Rosling A."/>
        </authorList>
    </citation>
    <scope>NUCLEOTIDE SEQUENCE</scope>
    <source>
        <strain evidence="2">MA453B</strain>
    </source>
</reference>
<accession>A0A9N9IPF2</accession>
<dbReference type="OrthoDB" id="2414281at2759"/>
<proteinExistence type="predicted"/>
<evidence type="ECO:0000313" key="3">
    <source>
        <dbReference type="Proteomes" id="UP000789405"/>
    </source>
</evidence>
<evidence type="ECO:0000313" key="2">
    <source>
        <dbReference type="EMBL" id="CAG8742578.1"/>
    </source>
</evidence>
<protein>
    <submittedName>
        <fullName evidence="2">11247_t:CDS:1</fullName>
    </submittedName>
</protein>
<dbReference type="EMBL" id="CAJVPY010013769">
    <property type="protein sequence ID" value="CAG8742578.1"/>
    <property type="molecule type" value="Genomic_DNA"/>
</dbReference>
<gene>
    <name evidence="2" type="ORF">DERYTH_LOCUS16140</name>
</gene>
<feature type="region of interest" description="Disordered" evidence="1">
    <location>
        <begin position="43"/>
        <end position="83"/>
    </location>
</feature>